<accession>A0A517ZR25</accession>
<feature type="transmembrane region" description="Helical" evidence="2">
    <location>
        <begin position="23"/>
        <end position="40"/>
    </location>
</feature>
<feature type="domain" description="Prepilin type IV endopeptidase peptidase" evidence="3">
    <location>
        <begin position="58"/>
        <end position="174"/>
    </location>
</feature>
<dbReference type="InterPro" id="IPR050882">
    <property type="entry name" value="Prepilin_peptidase/N-MTase"/>
</dbReference>
<proteinExistence type="inferred from homology"/>
<keyword evidence="5" id="KW-1185">Reference proteome</keyword>
<keyword evidence="2" id="KW-0812">Transmembrane</keyword>
<reference evidence="4 5" key="1">
    <citation type="submission" date="2019-02" db="EMBL/GenBank/DDBJ databases">
        <title>Deep-cultivation of Planctomycetes and their phenomic and genomic characterization uncovers novel biology.</title>
        <authorList>
            <person name="Wiegand S."/>
            <person name="Jogler M."/>
            <person name="Boedeker C."/>
            <person name="Pinto D."/>
            <person name="Vollmers J."/>
            <person name="Rivas-Marin E."/>
            <person name="Kohn T."/>
            <person name="Peeters S.H."/>
            <person name="Heuer A."/>
            <person name="Rast P."/>
            <person name="Oberbeckmann S."/>
            <person name="Bunk B."/>
            <person name="Jeske O."/>
            <person name="Meyerdierks A."/>
            <person name="Storesund J.E."/>
            <person name="Kallscheuer N."/>
            <person name="Luecker S."/>
            <person name="Lage O.M."/>
            <person name="Pohl T."/>
            <person name="Merkel B.J."/>
            <person name="Hornburger P."/>
            <person name="Mueller R.-W."/>
            <person name="Bruemmer F."/>
            <person name="Labrenz M."/>
            <person name="Spormann A.M."/>
            <person name="Op den Camp H."/>
            <person name="Overmann J."/>
            <person name="Amann R."/>
            <person name="Jetten M.S.M."/>
            <person name="Mascher T."/>
            <person name="Medema M.H."/>
            <person name="Devos D.P."/>
            <person name="Kaster A.-K."/>
            <person name="Ovreas L."/>
            <person name="Rohde M."/>
            <person name="Galperin M.Y."/>
            <person name="Jogler C."/>
        </authorList>
    </citation>
    <scope>NUCLEOTIDE SEQUENCE [LARGE SCALE GENOMIC DNA]</scope>
    <source>
        <strain evidence="4 5">Mal52</strain>
    </source>
</reference>
<dbReference type="PANTHER" id="PTHR30487">
    <property type="entry name" value="TYPE 4 PREPILIN-LIKE PROTEINS LEADER PEPTIDE-PROCESSING ENZYME"/>
    <property type="match status" value="1"/>
</dbReference>
<dbReference type="GO" id="GO:0005886">
    <property type="term" value="C:plasma membrane"/>
    <property type="evidence" value="ECO:0007669"/>
    <property type="project" value="TreeGrafter"/>
</dbReference>
<dbReference type="Pfam" id="PF01478">
    <property type="entry name" value="Peptidase_A24"/>
    <property type="match status" value="1"/>
</dbReference>
<protein>
    <submittedName>
        <fullName evidence="4">Type IV leader peptidase family protein</fullName>
    </submittedName>
</protein>
<dbReference type="Gene3D" id="1.20.120.1220">
    <property type="match status" value="1"/>
</dbReference>
<dbReference type="InterPro" id="IPR000045">
    <property type="entry name" value="Prepilin_IV_endopep_pep"/>
</dbReference>
<evidence type="ECO:0000313" key="4">
    <source>
        <dbReference type="EMBL" id="QDU44878.1"/>
    </source>
</evidence>
<dbReference type="KEGG" id="sdyn:Mal52_33640"/>
<gene>
    <name evidence="4" type="ORF">Mal52_33640</name>
</gene>
<feature type="transmembrane region" description="Helical" evidence="2">
    <location>
        <begin position="214"/>
        <end position="234"/>
    </location>
</feature>
<keyword evidence="2" id="KW-0472">Membrane</keyword>
<evidence type="ECO:0000259" key="3">
    <source>
        <dbReference type="Pfam" id="PF01478"/>
    </source>
</evidence>
<feature type="transmembrane region" description="Helical" evidence="2">
    <location>
        <begin position="146"/>
        <end position="179"/>
    </location>
</feature>
<feature type="transmembrane region" description="Helical" evidence="2">
    <location>
        <begin position="79"/>
        <end position="98"/>
    </location>
</feature>
<evidence type="ECO:0000256" key="2">
    <source>
        <dbReference type="SAM" id="Phobius"/>
    </source>
</evidence>
<sequence length="239" mass="24486">MTITAQFERTICSPAGSGERRRAWQLAAAAPLVVGLVIALSQSVVAWGTALASINAAVLVLLLAVSSFTDSHWRKIPNWATYSALGWALAVNLVASATMSSEAIGASRAIVPPIGIGASLLGAAVCFATMLVVFQLAGSGAGDVKLAAALGAILGTGQGLTVILWCHIAAGVVMVGMLVWQLGPLKLLSTLLRYVGSVLLPSRIAKPGLGAQAILQRPVPLAAFFAVGTILSYFQGLTL</sequence>
<dbReference type="PANTHER" id="PTHR30487:SF0">
    <property type="entry name" value="PREPILIN LEADER PEPTIDASE_N-METHYLTRANSFERASE-RELATED"/>
    <property type="match status" value="1"/>
</dbReference>
<dbReference type="GO" id="GO:0004190">
    <property type="term" value="F:aspartic-type endopeptidase activity"/>
    <property type="evidence" value="ECO:0007669"/>
    <property type="project" value="InterPro"/>
</dbReference>
<dbReference type="Proteomes" id="UP000319383">
    <property type="component" value="Chromosome"/>
</dbReference>
<feature type="transmembrane region" description="Helical" evidence="2">
    <location>
        <begin position="110"/>
        <end position="134"/>
    </location>
</feature>
<dbReference type="EMBL" id="CP036276">
    <property type="protein sequence ID" value="QDU44878.1"/>
    <property type="molecule type" value="Genomic_DNA"/>
</dbReference>
<evidence type="ECO:0000313" key="5">
    <source>
        <dbReference type="Proteomes" id="UP000319383"/>
    </source>
</evidence>
<name>A0A517ZR25_9PLAN</name>
<evidence type="ECO:0000256" key="1">
    <source>
        <dbReference type="ARBA" id="ARBA00005801"/>
    </source>
</evidence>
<comment type="similarity">
    <text evidence="1">Belongs to the peptidase A24 family.</text>
</comment>
<dbReference type="AlphaFoldDB" id="A0A517ZR25"/>
<organism evidence="4 5">
    <name type="scientific">Symmachiella dynata</name>
    <dbReference type="NCBI Taxonomy" id="2527995"/>
    <lineage>
        <taxon>Bacteria</taxon>
        <taxon>Pseudomonadati</taxon>
        <taxon>Planctomycetota</taxon>
        <taxon>Planctomycetia</taxon>
        <taxon>Planctomycetales</taxon>
        <taxon>Planctomycetaceae</taxon>
        <taxon>Symmachiella</taxon>
    </lineage>
</organism>
<feature type="transmembrane region" description="Helical" evidence="2">
    <location>
        <begin position="46"/>
        <end position="67"/>
    </location>
</feature>
<dbReference type="RefSeq" id="WP_197534234.1">
    <property type="nucleotide sequence ID" value="NZ_CP036276.1"/>
</dbReference>
<keyword evidence="2" id="KW-1133">Transmembrane helix</keyword>
<dbReference type="GO" id="GO:0006465">
    <property type="term" value="P:signal peptide processing"/>
    <property type="evidence" value="ECO:0007669"/>
    <property type="project" value="TreeGrafter"/>
</dbReference>